<accession>A0A5C5X9W4</accession>
<organism evidence="2 3">
    <name type="scientific">Rubinisphaera italica</name>
    <dbReference type="NCBI Taxonomy" id="2527969"/>
    <lineage>
        <taxon>Bacteria</taxon>
        <taxon>Pseudomonadati</taxon>
        <taxon>Planctomycetota</taxon>
        <taxon>Planctomycetia</taxon>
        <taxon>Planctomycetales</taxon>
        <taxon>Planctomycetaceae</taxon>
        <taxon>Rubinisphaera</taxon>
    </lineage>
</organism>
<dbReference type="AlphaFoldDB" id="A0A5C5X9W4"/>
<evidence type="ECO:0000256" key="1">
    <source>
        <dbReference type="SAM" id="MobiDB-lite"/>
    </source>
</evidence>
<dbReference type="Proteomes" id="UP000316095">
    <property type="component" value="Unassembled WGS sequence"/>
</dbReference>
<keyword evidence="3" id="KW-1185">Reference proteome</keyword>
<evidence type="ECO:0000313" key="2">
    <source>
        <dbReference type="EMBL" id="TWT59568.1"/>
    </source>
</evidence>
<reference evidence="2 3" key="1">
    <citation type="submission" date="2019-02" db="EMBL/GenBank/DDBJ databases">
        <title>Deep-cultivation of Planctomycetes and their phenomic and genomic characterization uncovers novel biology.</title>
        <authorList>
            <person name="Wiegand S."/>
            <person name="Jogler M."/>
            <person name="Boedeker C."/>
            <person name="Pinto D."/>
            <person name="Vollmers J."/>
            <person name="Rivas-Marin E."/>
            <person name="Kohn T."/>
            <person name="Peeters S.H."/>
            <person name="Heuer A."/>
            <person name="Rast P."/>
            <person name="Oberbeckmann S."/>
            <person name="Bunk B."/>
            <person name="Jeske O."/>
            <person name="Meyerdierks A."/>
            <person name="Storesund J.E."/>
            <person name="Kallscheuer N."/>
            <person name="Luecker S."/>
            <person name="Lage O.M."/>
            <person name="Pohl T."/>
            <person name="Merkel B.J."/>
            <person name="Hornburger P."/>
            <person name="Mueller R.-W."/>
            <person name="Bruemmer F."/>
            <person name="Labrenz M."/>
            <person name="Spormann A.M."/>
            <person name="Op Den Camp H."/>
            <person name="Overmann J."/>
            <person name="Amann R."/>
            <person name="Jetten M.S.M."/>
            <person name="Mascher T."/>
            <person name="Medema M.H."/>
            <person name="Devos D.P."/>
            <person name="Kaster A.-K."/>
            <person name="Ovreas L."/>
            <person name="Rohde M."/>
            <person name="Galperin M.Y."/>
            <person name="Jogler C."/>
        </authorList>
    </citation>
    <scope>NUCLEOTIDE SEQUENCE [LARGE SCALE GENOMIC DNA]</scope>
    <source>
        <strain evidence="2 3">Pan54</strain>
    </source>
</reference>
<proteinExistence type="predicted"/>
<comment type="caution">
    <text evidence="2">The sequence shown here is derived from an EMBL/GenBank/DDBJ whole genome shotgun (WGS) entry which is preliminary data.</text>
</comment>
<dbReference type="RefSeq" id="WP_146501737.1">
    <property type="nucleotide sequence ID" value="NZ_SJPG01000001.1"/>
</dbReference>
<evidence type="ECO:0000313" key="3">
    <source>
        <dbReference type="Proteomes" id="UP000316095"/>
    </source>
</evidence>
<dbReference type="EMBL" id="SJPG01000001">
    <property type="protein sequence ID" value="TWT59568.1"/>
    <property type="molecule type" value="Genomic_DNA"/>
</dbReference>
<feature type="region of interest" description="Disordered" evidence="1">
    <location>
        <begin position="32"/>
        <end position="73"/>
    </location>
</feature>
<protein>
    <submittedName>
        <fullName evidence="2">Uncharacterized protein</fullName>
    </submittedName>
</protein>
<sequence>MKKIDWNIQGAYLLVVIICATSLLDADEITPADDSLPAIEPRTEEVEGESGETIPKEPSPDSETVSEEETPNPAHVQFSKKNYFVPRYIERNILTQKPVAIVNPFVVSTKSLEPGQKIKAVEIFVLRVNGETVALFDTVIAVLDVTWSPQGEITKLILSGDEELQKQLARVPQESLQFRVVGVDLENGVIPAPEHQVATDAESLLKWALTVRRQQAGGDVGDVMLSPEDSRSLLIDPEKLELHENYILNPYPLDSPGWRNSFEALQSVGEGTRRSKLLRVFLEDPQPEERITLQGQKSIKMFYRSPTGASSPIQAAPRNKNSKTFHRIYPGDSSTADGTYHEIYPGQFSGFTYFSRAAGSLKIASPYHLPAIIELPPPEEEVGALGEVMLLRPKWHELSTMLVTLTDADGQPVKDWHFSYGPITFGGPYGYTKTLSNQGMAIVEGLAPQSFQVGFSEKPLAKFRSSIELKPGHLTRIAFRLDANGELLEPNVSQYPWNDVPEDEVTEAAAEAE</sequence>
<name>A0A5C5X9W4_9PLAN</name>
<gene>
    <name evidence="2" type="ORF">Pan54_02750</name>
</gene>